<protein>
    <submittedName>
        <fullName evidence="1">Uncharacterized protein</fullName>
    </submittedName>
</protein>
<dbReference type="EMBL" id="OD568143">
    <property type="protein sequence ID" value="CAD7446607.1"/>
    <property type="molecule type" value="Genomic_DNA"/>
</dbReference>
<dbReference type="AlphaFoldDB" id="A0A7R9F420"/>
<evidence type="ECO:0000313" key="1">
    <source>
        <dbReference type="EMBL" id="CAD7446607.1"/>
    </source>
</evidence>
<name>A0A7R9F420_9NEOP</name>
<organism evidence="1">
    <name type="scientific">Timema bartmani</name>
    <dbReference type="NCBI Taxonomy" id="61472"/>
    <lineage>
        <taxon>Eukaryota</taxon>
        <taxon>Metazoa</taxon>
        <taxon>Ecdysozoa</taxon>
        <taxon>Arthropoda</taxon>
        <taxon>Hexapoda</taxon>
        <taxon>Insecta</taxon>
        <taxon>Pterygota</taxon>
        <taxon>Neoptera</taxon>
        <taxon>Polyneoptera</taxon>
        <taxon>Phasmatodea</taxon>
        <taxon>Timematodea</taxon>
        <taxon>Timematoidea</taxon>
        <taxon>Timematidae</taxon>
        <taxon>Timema</taxon>
    </lineage>
</organism>
<gene>
    <name evidence="1" type="ORF">TBIB3V08_LOCUS8934</name>
</gene>
<reference evidence="1" key="1">
    <citation type="submission" date="2020-11" db="EMBL/GenBank/DDBJ databases">
        <authorList>
            <person name="Tran Van P."/>
        </authorList>
    </citation>
    <scope>NUCLEOTIDE SEQUENCE</scope>
</reference>
<accession>A0A7R9F420</accession>
<proteinExistence type="predicted"/>
<sequence>MDMRESGKLVKKKNLAAPDWDMISDIPVVDSPVYCGSDSLDHSAPKAAQRFTNPSGYTLKLRDRSLVLSKFNELVN</sequence>